<dbReference type="Pfam" id="PF01226">
    <property type="entry name" value="Form_Nir_trans"/>
    <property type="match status" value="1"/>
</dbReference>
<reference evidence="6 7" key="1">
    <citation type="submission" date="2018-08" db="EMBL/GenBank/DDBJ databases">
        <title>Genomic Encyclopedia of Archaeal and Bacterial Type Strains, Phase II (KMG-II): from individual species to whole genera.</title>
        <authorList>
            <person name="Goeker M."/>
        </authorList>
    </citation>
    <scope>NUCLEOTIDE SEQUENCE [LARGE SCALE GENOMIC DNA]</scope>
    <source>
        <strain evidence="6 7">ATCC 27112</strain>
    </source>
</reference>
<keyword evidence="7" id="KW-1185">Reference proteome</keyword>
<keyword evidence="2 5" id="KW-0812">Transmembrane</keyword>
<evidence type="ECO:0000256" key="3">
    <source>
        <dbReference type="ARBA" id="ARBA00022989"/>
    </source>
</evidence>
<evidence type="ECO:0000256" key="5">
    <source>
        <dbReference type="SAM" id="Phobius"/>
    </source>
</evidence>
<gene>
    <name evidence="6" type="ORF">EI71_01470</name>
</gene>
<evidence type="ECO:0000313" key="7">
    <source>
        <dbReference type="Proteomes" id="UP000266506"/>
    </source>
</evidence>
<dbReference type="AlphaFoldDB" id="A0A397RQQ7"/>
<proteinExistence type="predicted"/>
<keyword evidence="4 5" id="KW-0472">Membrane</keyword>
<evidence type="ECO:0000256" key="1">
    <source>
        <dbReference type="ARBA" id="ARBA00004141"/>
    </source>
</evidence>
<dbReference type="GO" id="GO:0015499">
    <property type="term" value="F:formate transmembrane transporter activity"/>
    <property type="evidence" value="ECO:0007669"/>
    <property type="project" value="TreeGrafter"/>
</dbReference>
<evidence type="ECO:0000313" key="6">
    <source>
        <dbReference type="EMBL" id="RIA75502.1"/>
    </source>
</evidence>
<feature type="transmembrane region" description="Helical" evidence="5">
    <location>
        <begin position="152"/>
        <end position="177"/>
    </location>
</feature>
<evidence type="ECO:0000256" key="2">
    <source>
        <dbReference type="ARBA" id="ARBA00022692"/>
    </source>
</evidence>
<name>A0A397RQQ7_9MOLU</name>
<feature type="transmembrane region" description="Helical" evidence="5">
    <location>
        <begin position="122"/>
        <end position="140"/>
    </location>
</feature>
<feature type="transmembrane region" description="Helical" evidence="5">
    <location>
        <begin position="38"/>
        <end position="63"/>
    </location>
</feature>
<feature type="transmembrane region" description="Helical" evidence="5">
    <location>
        <begin position="189"/>
        <end position="210"/>
    </location>
</feature>
<dbReference type="GO" id="GO:0005886">
    <property type="term" value="C:plasma membrane"/>
    <property type="evidence" value="ECO:0007669"/>
    <property type="project" value="TreeGrafter"/>
</dbReference>
<dbReference type="InterPro" id="IPR023271">
    <property type="entry name" value="Aquaporin-like"/>
</dbReference>
<dbReference type="PANTHER" id="PTHR30520">
    <property type="entry name" value="FORMATE TRANSPORTER-RELATED"/>
    <property type="match status" value="1"/>
</dbReference>
<dbReference type="Gene3D" id="1.20.1080.10">
    <property type="entry name" value="Glycerol uptake facilitator protein"/>
    <property type="match status" value="1"/>
</dbReference>
<dbReference type="InParanoid" id="A0A397RQQ7"/>
<dbReference type="RefSeq" id="WP_119016590.1">
    <property type="nucleotide sequence ID" value="NZ_QXEV01000018.1"/>
</dbReference>
<dbReference type="EMBL" id="QXEV01000018">
    <property type="protein sequence ID" value="RIA75502.1"/>
    <property type="molecule type" value="Genomic_DNA"/>
</dbReference>
<dbReference type="OrthoDB" id="9786493at2"/>
<keyword evidence="3 5" id="KW-1133">Transmembrane helix</keyword>
<organism evidence="6 7">
    <name type="scientific">Anaeroplasma bactoclasticum</name>
    <dbReference type="NCBI Taxonomy" id="2088"/>
    <lineage>
        <taxon>Bacteria</taxon>
        <taxon>Bacillati</taxon>
        <taxon>Mycoplasmatota</taxon>
        <taxon>Mollicutes</taxon>
        <taxon>Anaeroplasmatales</taxon>
        <taxon>Anaeroplasmataceae</taxon>
        <taxon>Anaeroplasma</taxon>
    </lineage>
</organism>
<feature type="transmembrane region" description="Helical" evidence="5">
    <location>
        <begin position="75"/>
        <end position="102"/>
    </location>
</feature>
<sequence>MKRYLYITVSSLLSGFFITIGATVYLSCLKAGQGELSAKIWGAVFFGIGLFSIIQWHTWLYTGKVGNTLSKKPSYLIDLLICCIVNILAVIALSALISASTIGQGLKDTALNIVNAKQEAPWYSILITSFGCGIMIYIAVKGHEVCPYPFGKVIICFFAVAVFILCGFDHVIANASYYTYAGYIDWKTILYFIIMAIGNGLGSIFFDGLLKLQNYLRPKENQDSKQERIEEAEDKK</sequence>
<evidence type="ECO:0000256" key="4">
    <source>
        <dbReference type="ARBA" id="ARBA00023136"/>
    </source>
</evidence>
<dbReference type="Proteomes" id="UP000266506">
    <property type="component" value="Unassembled WGS sequence"/>
</dbReference>
<dbReference type="FunCoup" id="A0A397RQQ7">
    <property type="interactions" value="43"/>
</dbReference>
<comment type="subcellular location">
    <subcellularLocation>
        <location evidence="1">Membrane</location>
        <topology evidence="1">Multi-pass membrane protein</topology>
    </subcellularLocation>
</comment>
<feature type="transmembrane region" description="Helical" evidence="5">
    <location>
        <begin position="5"/>
        <end position="26"/>
    </location>
</feature>
<dbReference type="PANTHER" id="PTHR30520:SF8">
    <property type="entry name" value="NITRITE TRANSPORTER NIRC"/>
    <property type="match status" value="1"/>
</dbReference>
<dbReference type="InterPro" id="IPR000292">
    <property type="entry name" value="For/NO2_transpt"/>
</dbReference>
<protein>
    <submittedName>
        <fullName evidence="6">Formate/nitrite transporter FocA (FNT family)</fullName>
    </submittedName>
</protein>
<accession>A0A397RQQ7</accession>
<comment type="caution">
    <text evidence="6">The sequence shown here is derived from an EMBL/GenBank/DDBJ whole genome shotgun (WGS) entry which is preliminary data.</text>
</comment>